<organism evidence="2 3">
    <name type="scientific">Carex littledalei</name>
    <dbReference type="NCBI Taxonomy" id="544730"/>
    <lineage>
        <taxon>Eukaryota</taxon>
        <taxon>Viridiplantae</taxon>
        <taxon>Streptophyta</taxon>
        <taxon>Embryophyta</taxon>
        <taxon>Tracheophyta</taxon>
        <taxon>Spermatophyta</taxon>
        <taxon>Magnoliopsida</taxon>
        <taxon>Liliopsida</taxon>
        <taxon>Poales</taxon>
        <taxon>Cyperaceae</taxon>
        <taxon>Cyperoideae</taxon>
        <taxon>Cariceae</taxon>
        <taxon>Carex</taxon>
        <taxon>Carex subgen. Euthyceras</taxon>
    </lineage>
</organism>
<keyword evidence="1" id="KW-0472">Membrane</keyword>
<accession>A0A833VIE6</accession>
<keyword evidence="3" id="KW-1185">Reference proteome</keyword>
<comment type="caution">
    <text evidence="2">The sequence shown here is derived from an EMBL/GenBank/DDBJ whole genome shotgun (WGS) entry which is preliminary data.</text>
</comment>
<gene>
    <name evidence="2" type="ORF">FCM35_KLT16887</name>
</gene>
<evidence type="ECO:0000313" key="3">
    <source>
        <dbReference type="Proteomes" id="UP000623129"/>
    </source>
</evidence>
<keyword evidence="1" id="KW-1133">Transmembrane helix</keyword>
<dbReference type="EMBL" id="SWLB01000004">
    <property type="protein sequence ID" value="KAF3339416.1"/>
    <property type="molecule type" value="Genomic_DNA"/>
</dbReference>
<feature type="transmembrane region" description="Helical" evidence="1">
    <location>
        <begin position="43"/>
        <end position="68"/>
    </location>
</feature>
<dbReference type="AlphaFoldDB" id="A0A833VIE6"/>
<feature type="transmembrane region" description="Helical" evidence="1">
    <location>
        <begin position="80"/>
        <end position="107"/>
    </location>
</feature>
<evidence type="ECO:0000313" key="2">
    <source>
        <dbReference type="EMBL" id="KAF3339416.1"/>
    </source>
</evidence>
<evidence type="ECO:0000256" key="1">
    <source>
        <dbReference type="SAM" id="Phobius"/>
    </source>
</evidence>
<dbReference type="Proteomes" id="UP000623129">
    <property type="component" value="Unassembled WGS sequence"/>
</dbReference>
<keyword evidence="1" id="KW-0812">Transmembrane</keyword>
<protein>
    <submittedName>
        <fullName evidence="2">Uncharacterized protein</fullName>
    </submittedName>
</protein>
<proteinExistence type="predicted"/>
<reference evidence="2" key="1">
    <citation type="submission" date="2020-01" db="EMBL/GenBank/DDBJ databases">
        <title>Genome sequence of Kobresia littledalei, the first chromosome-level genome in the family Cyperaceae.</title>
        <authorList>
            <person name="Qu G."/>
        </authorList>
    </citation>
    <scope>NUCLEOTIDE SEQUENCE</scope>
    <source>
        <strain evidence="2">C.B.Clarke</strain>
        <tissue evidence="2">Leaf</tissue>
    </source>
</reference>
<name>A0A833VIE6_9POAL</name>
<sequence length="132" mass="12646">MTVHGLVVSAGGAGIGVSTFGVAGMLGMEGIGGNAVGITEGILGILGMLGIPEIGGSPAGIAGIFGMVNVGIIEEIGGKVVGIVGIVVGIVTLGVVGAASGAAASVVSKRWRAAKLPLMVVKTRAKARSDQA</sequence>
<feature type="transmembrane region" description="Helical" evidence="1">
    <location>
        <begin position="6"/>
        <end position="31"/>
    </location>
</feature>